<dbReference type="EMBL" id="DXEQ01000109">
    <property type="protein sequence ID" value="HIX72156.1"/>
    <property type="molecule type" value="Genomic_DNA"/>
</dbReference>
<dbReference type="InterPro" id="IPR037171">
    <property type="entry name" value="NagB/RpiA_transferase-like"/>
</dbReference>
<dbReference type="Proteomes" id="UP000886805">
    <property type="component" value="Unassembled WGS sequence"/>
</dbReference>
<evidence type="ECO:0000313" key="2">
    <source>
        <dbReference type="EMBL" id="HIX72156.1"/>
    </source>
</evidence>
<organism evidence="2 3">
    <name type="scientific">Candidatus Anaerobutyricum stercoripullorum</name>
    <dbReference type="NCBI Taxonomy" id="2838456"/>
    <lineage>
        <taxon>Bacteria</taxon>
        <taxon>Bacillati</taxon>
        <taxon>Bacillota</taxon>
        <taxon>Clostridia</taxon>
        <taxon>Lachnospirales</taxon>
        <taxon>Lachnospiraceae</taxon>
        <taxon>Anaerobutyricum</taxon>
    </lineage>
</organism>
<proteinExistence type="predicted"/>
<dbReference type="SUPFAM" id="SSF100950">
    <property type="entry name" value="NagB/RpiA/CoA transferase-like"/>
    <property type="match status" value="1"/>
</dbReference>
<name>A0A9D1X404_9FIRM</name>
<dbReference type="PANTHER" id="PTHR36179:SF2">
    <property type="entry name" value="LUD DOMAIN-CONTAINING PROTEIN"/>
    <property type="match status" value="1"/>
</dbReference>
<dbReference type="AlphaFoldDB" id="A0A9D1X404"/>
<dbReference type="InterPro" id="IPR024185">
    <property type="entry name" value="FTHF_cligase-like_sf"/>
</dbReference>
<sequence>MTPKESAYAMQAERVIGEMKRRNFEAFYCPTKEEALEKAISLIEKGSVIGSGGSATIKEIGLLDYIQEHTEDYTFIDRSLAKNPQEAREFHARIAMSDYYLMSSNAFTADGQLVNIDGNGNRVSNLCFGPAHVIVVVSMNKMVPTVEDAYARIRQDACPPNAVRLNLDTPCAKTGFCAECTSTSSICASFVTTRMSRYPDRIKVILVGEPLGF</sequence>
<dbReference type="InterPro" id="IPR003741">
    <property type="entry name" value="LUD_dom"/>
</dbReference>
<gene>
    <name evidence="2" type="ORF">H9849_03945</name>
</gene>
<protein>
    <submittedName>
        <fullName evidence="2">Lactate utilization protein</fullName>
    </submittedName>
</protein>
<comment type="caution">
    <text evidence="2">The sequence shown here is derived from an EMBL/GenBank/DDBJ whole genome shotgun (WGS) entry which is preliminary data.</text>
</comment>
<evidence type="ECO:0000313" key="3">
    <source>
        <dbReference type="Proteomes" id="UP000886805"/>
    </source>
</evidence>
<reference evidence="2" key="2">
    <citation type="submission" date="2021-04" db="EMBL/GenBank/DDBJ databases">
        <authorList>
            <person name="Gilroy R."/>
        </authorList>
    </citation>
    <scope>NUCLEOTIDE SEQUENCE</scope>
    <source>
        <strain evidence="2">ChiSxjej3B15-1167</strain>
    </source>
</reference>
<dbReference type="PANTHER" id="PTHR36179">
    <property type="entry name" value="LUD_DOM DOMAIN-CONTAINING PROTEIN"/>
    <property type="match status" value="1"/>
</dbReference>
<reference evidence="2" key="1">
    <citation type="journal article" date="2021" name="PeerJ">
        <title>Extensive microbial diversity within the chicken gut microbiome revealed by metagenomics and culture.</title>
        <authorList>
            <person name="Gilroy R."/>
            <person name="Ravi A."/>
            <person name="Getino M."/>
            <person name="Pursley I."/>
            <person name="Horton D.L."/>
            <person name="Alikhan N.F."/>
            <person name="Baker D."/>
            <person name="Gharbi K."/>
            <person name="Hall N."/>
            <person name="Watson M."/>
            <person name="Adriaenssens E.M."/>
            <person name="Foster-Nyarko E."/>
            <person name="Jarju S."/>
            <person name="Secka A."/>
            <person name="Antonio M."/>
            <person name="Oren A."/>
            <person name="Chaudhuri R.R."/>
            <person name="La Ragione R."/>
            <person name="Hildebrand F."/>
            <person name="Pallen M.J."/>
        </authorList>
    </citation>
    <scope>NUCLEOTIDE SEQUENCE</scope>
    <source>
        <strain evidence="2">ChiSxjej3B15-1167</strain>
    </source>
</reference>
<feature type="domain" description="LUD" evidence="1">
    <location>
        <begin position="13"/>
        <end position="207"/>
    </location>
</feature>
<dbReference type="Pfam" id="PF02589">
    <property type="entry name" value="LUD_dom"/>
    <property type="match status" value="1"/>
</dbReference>
<dbReference type="Gene3D" id="3.40.50.10420">
    <property type="entry name" value="NagB/RpiA/CoA transferase-like"/>
    <property type="match status" value="1"/>
</dbReference>
<evidence type="ECO:0000259" key="1">
    <source>
        <dbReference type="Pfam" id="PF02589"/>
    </source>
</evidence>
<accession>A0A9D1X404</accession>